<reference evidence="3 4" key="1">
    <citation type="submission" date="2020-04" db="EMBL/GenBank/DDBJ databases">
        <title>Perkinsus chesapeaki whole genome sequence.</title>
        <authorList>
            <person name="Bogema D.R."/>
        </authorList>
    </citation>
    <scope>NUCLEOTIDE SEQUENCE [LARGE SCALE GENOMIC DNA]</scope>
    <source>
        <strain evidence="3">ATCC PRA-425</strain>
    </source>
</reference>
<feature type="signal peptide" evidence="2">
    <location>
        <begin position="1"/>
        <end position="28"/>
    </location>
</feature>
<feature type="region of interest" description="Disordered" evidence="1">
    <location>
        <begin position="28"/>
        <end position="53"/>
    </location>
</feature>
<dbReference type="Proteomes" id="UP000591131">
    <property type="component" value="Unassembled WGS sequence"/>
</dbReference>
<evidence type="ECO:0000256" key="1">
    <source>
        <dbReference type="SAM" id="MobiDB-lite"/>
    </source>
</evidence>
<evidence type="ECO:0000256" key="2">
    <source>
        <dbReference type="SAM" id="SignalP"/>
    </source>
</evidence>
<dbReference type="EMBL" id="JAAPAO010000225">
    <property type="protein sequence ID" value="KAF4666818.1"/>
    <property type="molecule type" value="Genomic_DNA"/>
</dbReference>
<comment type="caution">
    <text evidence="3">The sequence shown here is derived from an EMBL/GenBank/DDBJ whole genome shotgun (WGS) entry which is preliminary data.</text>
</comment>
<dbReference type="AlphaFoldDB" id="A0A7J6M5F5"/>
<protein>
    <submittedName>
        <fullName evidence="3">Uncharacterized protein</fullName>
    </submittedName>
</protein>
<evidence type="ECO:0000313" key="4">
    <source>
        <dbReference type="Proteomes" id="UP000591131"/>
    </source>
</evidence>
<keyword evidence="2" id="KW-0732">Signal</keyword>
<keyword evidence="4" id="KW-1185">Reference proteome</keyword>
<feature type="compositionally biased region" description="Low complexity" evidence="1">
    <location>
        <begin position="28"/>
        <end position="46"/>
    </location>
</feature>
<name>A0A7J6M5F5_PERCH</name>
<dbReference type="OrthoDB" id="10323292at2759"/>
<accession>A0A7J6M5F5</accession>
<gene>
    <name evidence="3" type="ORF">FOL47_003891</name>
</gene>
<feature type="chain" id="PRO_5029514034" evidence="2">
    <location>
        <begin position="29"/>
        <end position="152"/>
    </location>
</feature>
<organism evidence="3 4">
    <name type="scientific">Perkinsus chesapeaki</name>
    <name type="common">Clam parasite</name>
    <name type="synonym">Perkinsus andrewsi</name>
    <dbReference type="NCBI Taxonomy" id="330153"/>
    <lineage>
        <taxon>Eukaryota</taxon>
        <taxon>Sar</taxon>
        <taxon>Alveolata</taxon>
        <taxon>Perkinsozoa</taxon>
        <taxon>Perkinsea</taxon>
        <taxon>Perkinsida</taxon>
        <taxon>Perkinsidae</taxon>
        <taxon>Perkinsus</taxon>
    </lineage>
</organism>
<sequence>MSIHTSRRLLSLLACTAALAMHLSGCSSNNNNATTTAPTTSTSPTSKPAVTGQSFCGPIESPVSSTVNLTLDNNGEMSFDIPVMGDPVTGLKYEYDSDGRLQLTDVNTTTNLDKFNFKFALPDPSVTVKAMKGDSSVNFTLGWFPETTLSSC</sequence>
<evidence type="ECO:0000313" key="3">
    <source>
        <dbReference type="EMBL" id="KAF4666818.1"/>
    </source>
</evidence>
<proteinExistence type="predicted"/>